<dbReference type="EnsemblProtists" id="EOD30895">
    <property type="protein sequence ID" value="EOD30895"/>
    <property type="gene ID" value="EMIHUDRAFT_468273"/>
</dbReference>
<dbReference type="Proteomes" id="UP000013827">
    <property type="component" value="Unassembled WGS sequence"/>
</dbReference>
<feature type="domain" description="RelA/SpoT" evidence="1">
    <location>
        <begin position="133"/>
        <end position="225"/>
    </location>
</feature>
<dbReference type="PaxDb" id="2903-EOD30895"/>
<dbReference type="InterPro" id="IPR043519">
    <property type="entry name" value="NT_sf"/>
</dbReference>
<dbReference type="PANTHER" id="PTHR21262:SF12">
    <property type="entry name" value="GTP DIPHOSPHOKINASE CRSH, CHLOROPLASTIC-RELATED"/>
    <property type="match status" value="1"/>
</dbReference>
<dbReference type="AlphaFoldDB" id="A0A0D3K560"/>
<protein>
    <recommendedName>
        <fullName evidence="1">RelA/SpoT domain-containing protein</fullName>
    </recommendedName>
</protein>
<dbReference type="KEGG" id="ehx:EMIHUDRAFT_468273"/>
<dbReference type="STRING" id="2903.R1EWB2"/>
<dbReference type="PANTHER" id="PTHR21262">
    <property type="entry name" value="GUANOSINE-3',5'-BIS DIPHOSPHATE 3'-PYROPHOSPHOHYDROLASE"/>
    <property type="match status" value="1"/>
</dbReference>
<evidence type="ECO:0000313" key="3">
    <source>
        <dbReference type="Proteomes" id="UP000013827"/>
    </source>
</evidence>
<keyword evidence="3" id="KW-1185">Reference proteome</keyword>
<dbReference type="Gene3D" id="3.30.460.10">
    <property type="entry name" value="Beta Polymerase, domain 2"/>
    <property type="match status" value="1"/>
</dbReference>
<reference evidence="2" key="2">
    <citation type="submission" date="2024-10" db="UniProtKB">
        <authorList>
            <consortium name="EnsemblProtists"/>
        </authorList>
    </citation>
    <scope>IDENTIFICATION</scope>
</reference>
<evidence type="ECO:0000313" key="2">
    <source>
        <dbReference type="EnsemblProtists" id="EOD30895"/>
    </source>
</evidence>
<name>A0A0D3K560_EMIH1</name>
<dbReference type="Pfam" id="PF04607">
    <property type="entry name" value="RelA_SpoT"/>
    <property type="match status" value="1"/>
</dbReference>
<dbReference type="GeneID" id="17276168"/>
<dbReference type="InterPro" id="IPR007685">
    <property type="entry name" value="RelA_SpoT"/>
</dbReference>
<dbReference type="SUPFAM" id="SSF81301">
    <property type="entry name" value="Nucleotidyltransferase"/>
    <property type="match status" value="1"/>
</dbReference>
<reference evidence="3" key="1">
    <citation type="journal article" date="2013" name="Nature">
        <title>Pan genome of the phytoplankton Emiliania underpins its global distribution.</title>
        <authorList>
            <person name="Read B.A."/>
            <person name="Kegel J."/>
            <person name="Klute M.J."/>
            <person name="Kuo A."/>
            <person name="Lefebvre S.C."/>
            <person name="Maumus F."/>
            <person name="Mayer C."/>
            <person name="Miller J."/>
            <person name="Monier A."/>
            <person name="Salamov A."/>
            <person name="Young J."/>
            <person name="Aguilar M."/>
            <person name="Claverie J.M."/>
            <person name="Frickenhaus S."/>
            <person name="Gonzalez K."/>
            <person name="Herman E.K."/>
            <person name="Lin Y.C."/>
            <person name="Napier J."/>
            <person name="Ogata H."/>
            <person name="Sarno A.F."/>
            <person name="Shmutz J."/>
            <person name="Schroeder D."/>
            <person name="de Vargas C."/>
            <person name="Verret F."/>
            <person name="von Dassow P."/>
            <person name="Valentin K."/>
            <person name="Van de Peer Y."/>
            <person name="Wheeler G."/>
            <person name="Dacks J.B."/>
            <person name="Delwiche C.F."/>
            <person name="Dyhrman S.T."/>
            <person name="Glockner G."/>
            <person name="John U."/>
            <person name="Richards T."/>
            <person name="Worden A.Z."/>
            <person name="Zhang X."/>
            <person name="Grigoriev I.V."/>
            <person name="Allen A.E."/>
            <person name="Bidle K."/>
            <person name="Borodovsky M."/>
            <person name="Bowler C."/>
            <person name="Brownlee C."/>
            <person name="Cock J.M."/>
            <person name="Elias M."/>
            <person name="Gladyshev V.N."/>
            <person name="Groth M."/>
            <person name="Guda C."/>
            <person name="Hadaegh A."/>
            <person name="Iglesias-Rodriguez M.D."/>
            <person name="Jenkins J."/>
            <person name="Jones B.M."/>
            <person name="Lawson T."/>
            <person name="Leese F."/>
            <person name="Lindquist E."/>
            <person name="Lobanov A."/>
            <person name="Lomsadze A."/>
            <person name="Malik S.B."/>
            <person name="Marsh M.E."/>
            <person name="Mackinder L."/>
            <person name="Mock T."/>
            <person name="Mueller-Roeber B."/>
            <person name="Pagarete A."/>
            <person name="Parker M."/>
            <person name="Probert I."/>
            <person name="Quesneville H."/>
            <person name="Raines C."/>
            <person name="Rensing S.A."/>
            <person name="Riano-Pachon D.M."/>
            <person name="Richier S."/>
            <person name="Rokitta S."/>
            <person name="Shiraiwa Y."/>
            <person name="Soanes D.M."/>
            <person name="van der Giezen M."/>
            <person name="Wahlund T.M."/>
            <person name="Williams B."/>
            <person name="Wilson W."/>
            <person name="Wolfe G."/>
            <person name="Wurch L.L."/>
        </authorList>
    </citation>
    <scope>NUCLEOTIDE SEQUENCE</scope>
</reference>
<sequence>MWGDMAEIWGDMAASLPAGSYRVEARLKPAVSRLCLGCVSALPRCTSAAPRLHLGCISAALRLHLGCTSAASRLHFGCRRDSSRRRRSSKRSRCAASEPTICSDSGWCSTGTASTARRAGCERRLFTAAAGRGRYREYGEAAGGLPQRAGDHSRCLAVRQVAGRLWGEVAFSDYIASPKANGYCSLHSTYALPSGTPLELQVRTGAMHRHAESGPAAHSAYKAGAAADAAAGGGGLGGGGWLGGGFLPRGAAPLARLPALFGEAAAESGASAAPP</sequence>
<accession>A0A0D3K560</accession>
<dbReference type="eggNOG" id="KOG1157">
    <property type="taxonomic scope" value="Eukaryota"/>
</dbReference>
<dbReference type="HOGENOM" id="CLU_1013512_0_0_1"/>
<dbReference type="GO" id="GO:0015969">
    <property type="term" value="P:guanosine tetraphosphate metabolic process"/>
    <property type="evidence" value="ECO:0007669"/>
    <property type="project" value="InterPro"/>
</dbReference>
<dbReference type="RefSeq" id="XP_005783324.1">
    <property type="nucleotide sequence ID" value="XM_005783267.1"/>
</dbReference>
<organism evidence="2 3">
    <name type="scientific">Emiliania huxleyi (strain CCMP1516)</name>
    <dbReference type="NCBI Taxonomy" id="280463"/>
    <lineage>
        <taxon>Eukaryota</taxon>
        <taxon>Haptista</taxon>
        <taxon>Haptophyta</taxon>
        <taxon>Prymnesiophyceae</taxon>
        <taxon>Isochrysidales</taxon>
        <taxon>Noelaerhabdaceae</taxon>
        <taxon>Emiliania</taxon>
    </lineage>
</organism>
<evidence type="ECO:0000259" key="1">
    <source>
        <dbReference type="SMART" id="SM00954"/>
    </source>
</evidence>
<dbReference type="CDD" id="cd05399">
    <property type="entry name" value="NT_Rel-Spo_like"/>
    <property type="match status" value="1"/>
</dbReference>
<proteinExistence type="predicted"/>
<dbReference type="SMART" id="SM00954">
    <property type="entry name" value="RelA_SpoT"/>
    <property type="match status" value="1"/>
</dbReference>